<evidence type="ECO:0000256" key="2">
    <source>
        <dbReference type="ARBA" id="ARBA00022723"/>
    </source>
</evidence>
<feature type="region of interest" description="Disordered" evidence="8">
    <location>
        <begin position="617"/>
        <end position="639"/>
    </location>
</feature>
<keyword evidence="2" id="KW-0479">Metal-binding</keyword>
<dbReference type="GO" id="GO:0006351">
    <property type="term" value="P:DNA-templated transcription"/>
    <property type="evidence" value="ECO:0007669"/>
    <property type="project" value="InterPro"/>
</dbReference>
<dbReference type="GO" id="GO:0003677">
    <property type="term" value="F:DNA binding"/>
    <property type="evidence" value="ECO:0007669"/>
    <property type="project" value="UniProtKB-KW"/>
</dbReference>
<reference evidence="10 11" key="1">
    <citation type="journal article" date="2012" name="Appl. Environ. Microbiol.">
        <title>Short-read sequencing for genomic analysis of the brown rot fungus Fibroporia radiculosa.</title>
        <authorList>
            <person name="Tang J.D."/>
            <person name="Perkins A.D."/>
            <person name="Sonstegard T.S."/>
            <person name="Schroeder S.G."/>
            <person name="Burgess S.C."/>
            <person name="Diehl S.V."/>
        </authorList>
    </citation>
    <scope>NUCLEOTIDE SEQUENCE [LARGE SCALE GENOMIC DNA]</scope>
    <source>
        <strain evidence="10 11">TFFH 294</strain>
    </source>
</reference>
<dbReference type="Proteomes" id="UP000006352">
    <property type="component" value="Unassembled WGS sequence"/>
</dbReference>
<keyword evidence="3" id="KW-0862">Zinc</keyword>
<feature type="compositionally biased region" description="Polar residues" evidence="8">
    <location>
        <begin position="373"/>
        <end position="402"/>
    </location>
</feature>
<dbReference type="AlphaFoldDB" id="J4H4Q3"/>
<proteinExistence type="predicted"/>
<dbReference type="PANTHER" id="PTHR31313:SF78">
    <property type="entry name" value="TRANSCRIPTION FACTOR DOMAIN-CONTAINING PROTEIN"/>
    <property type="match status" value="1"/>
</dbReference>
<dbReference type="OrthoDB" id="2123952at2759"/>
<feature type="compositionally biased region" description="Basic and acidic residues" evidence="8">
    <location>
        <begin position="485"/>
        <end position="499"/>
    </location>
</feature>
<dbReference type="CDD" id="cd00067">
    <property type="entry name" value="GAL4"/>
    <property type="match status" value="1"/>
</dbReference>
<organism evidence="10 11">
    <name type="scientific">Fibroporia radiculosa</name>
    <dbReference type="NCBI Taxonomy" id="599839"/>
    <lineage>
        <taxon>Eukaryota</taxon>
        <taxon>Fungi</taxon>
        <taxon>Dikarya</taxon>
        <taxon>Basidiomycota</taxon>
        <taxon>Agaricomycotina</taxon>
        <taxon>Agaricomycetes</taxon>
        <taxon>Polyporales</taxon>
        <taxon>Fibroporiaceae</taxon>
        <taxon>Fibroporia</taxon>
    </lineage>
</organism>
<name>J4H4Q3_9APHY</name>
<evidence type="ECO:0000313" key="11">
    <source>
        <dbReference type="Proteomes" id="UP000006352"/>
    </source>
</evidence>
<feature type="compositionally biased region" description="Polar residues" evidence="8">
    <location>
        <begin position="438"/>
        <end position="447"/>
    </location>
</feature>
<dbReference type="SMART" id="SM00906">
    <property type="entry name" value="Fungal_trans"/>
    <property type="match status" value="1"/>
</dbReference>
<dbReference type="InterPro" id="IPR007219">
    <property type="entry name" value="XnlR_reg_dom"/>
</dbReference>
<keyword evidence="4" id="KW-0805">Transcription regulation</keyword>
<dbReference type="Pfam" id="PF00172">
    <property type="entry name" value="Zn_clus"/>
    <property type="match status" value="1"/>
</dbReference>
<feature type="compositionally biased region" description="Polar residues" evidence="8">
    <location>
        <begin position="338"/>
        <end position="348"/>
    </location>
</feature>
<evidence type="ECO:0000256" key="4">
    <source>
        <dbReference type="ARBA" id="ARBA00023015"/>
    </source>
</evidence>
<feature type="region of interest" description="Disordered" evidence="8">
    <location>
        <begin position="304"/>
        <end position="348"/>
    </location>
</feature>
<dbReference type="STRING" id="599839.J4H4Q3"/>
<dbReference type="Pfam" id="PF04082">
    <property type="entry name" value="Fungal_trans"/>
    <property type="match status" value="1"/>
</dbReference>
<dbReference type="PROSITE" id="PS50048">
    <property type="entry name" value="ZN2_CY6_FUNGAL_2"/>
    <property type="match status" value="1"/>
</dbReference>
<feature type="domain" description="Zn(2)-C6 fungal-type" evidence="9">
    <location>
        <begin position="211"/>
        <end position="243"/>
    </location>
</feature>
<feature type="compositionally biased region" description="Low complexity" evidence="8">
    <location>
        <begin position="28"/>
        <end position="43"/>
    </location>
</feature>
<dbReference type="GO" id="GO:0000981">
    <property type="term" value="F:DNA-binding transcription factor activity, RNA polymerase II-specific"/>
    <property type="evidence" value="ECO:0007669"/>
    <property type="project" value="InterPro"/>
</dbReference>
<accession>J4H4Q3</accession>
<feature type="compositionally biased region" description="Polar residues" evidence="8">
    <location>
        <begin position="625"/>
        <end position="635"/>
    </location>
</feature>
<feature type="region of interest" description="Disordered" evidence="8">
    <location>
        <begin position="367"/>
        <end position="501"/>
    </location>
</feature>
<dbReference type="InterPro" id="IPR036864">
    <property type="entry name" value="Zn2-C6_fun-type_DNA-bd_sf"/>
</dbReference>
<dbReference type="GeneID" id="24100300"/>
<dbReference type="Gene3D" id="4.10.240.10">
    <property type="entry name" value="Zn(2)-C6 fungal-type DNA-binding domain"/>
    <property type="match status" value="1"/>
</dbReference>
<evidence type="ECO:0000256" key="5">
    <source>
        <dbReference type="ARBA" id="ARBA00023125"/>
    </source>
</evidence>
<comment type="subcellular location">
    <subcellularLocation>
        <location evidence="1">Nucleus</location>
    </subcellularLocation>
</comment>
<protein>
    <recommendedName>
        <fullName evidence="9">Zn(2)-C6 fungal-type domain-containing protein</fullName>
    </recommendedName>
</protein>
<evidence type="ECO:0000256" key="6">
    <source>
        <dbReference type="ARBA" id="ARBA00023163"/>
    </source>
</evidence>
<keyword evidence="11" id="KW-1185">Reference proteome</keyword>
<dbReference type="InterPro" id="IPR001138">
    <property type="entry name" value="Zn2Cys6_DnaBD"/>
</dbReference>
<dbReference type="InterPro" id="IPR051615">
    <property type="entry name" value="Transcr_Regulatory_Elem"/>
</dbReference>
<evidence type="ECO:0000256" key="1">
    <source>
        <dbReference type="ARBA" id="ARBA00004123"/>
    </source>
</evidence>
<dbReference type="SMART" id="SM00066">
    <property type="entry name" value="GAL4"/>
    <property type="match status" value="1"/>
</dbReference>
<dbReference type="InParanoid" id="J4H4Q3"/>
<feature type="region of interest" description="Disordered" evidence="8">
    <location>
        <begin position="26"/>
        <end position="69"/>
    </location>
</feature>
<keyword evidence="7" id="KW-0539">Nucleus</keyword>
<evidence type="ECO:0000256" key="7">
    <source>
        <dbReference type="ARBA" id="ARBA00023242"/>
    </source>
</evidence>
<dbReference type="GO" id="GO:0005634">
    <property type="term" value="C:nucleus"/>
    <property type="evidence" value="ECO:0007669"/>
    <property type="project" value="UniProtKB-SubCell"/>
</dbReference>
<keyword evidence="6" id="KW-0804">Transcription</keyword>
<dbReference type="HOGENOM" id="CLU_004748_0_0_1"/>
<dbReference type="PROSITE" id="PS00463">
    <property type="entry name" value="ZN2_CY6_FUNGAL_1"/>
    <property type="match status" value="1"/>
</dbReference>
<keyword evidence="5" id="KW-0238">DNA-binding</keyword>
<evidence type="ECO:0000256" key="8">
    <source>
        <dbReference type="SAM" id="MobiDB-lite"/>
    </source>
</evidence>
<dbReference type="GO" id="GO:0008270">
    <property type="term" value="F:zinc ion binding"/>
    <property type="evidence" value="ECO:0007669"/>
    <property type="project" value="InterPro"/>
</dbReference>
<dbReference type="PANTHER" id="PTHR31313">
    <property type="entry name" value="TY1 ENHANCER ACTIVATOR"/>
    <property type="match status" value="1"/>
</dbReference>
<evidence type="ECO:0000259" key="9">
    <source>
        <dbReference type="PROSITE" id="PS50048"/>
    </source>
</evidence>
<dbReference type="CDD" id="cd12148">
    <property type="entry name" value="fungal_TF_MHR"/>
    <property type="match status" value="1"/>
</dbReference>
<dbReference type="RefSeq" id="XP_012184672.1">
    <property type="nucleotide sequence ID" value="XM_012329282.1"/>
</dbReference>
<evidence type="ECO:0000313" key="10">
    <source>
        <dbReference type="EMBL" id="CCM05389.1"/>
    </source>
</evidence>
<sequence>MTHPANPHPTSYPSYSVRYGLNDQYHKSAYPSATPAPLPASSSQIPVKLEESPDLPPPSSSHHHPLQNPSLSLSQYYEHRASRSQDNAIFRFGSDIDSSPTSPSAAPFTFMSQAWPQSAAGSSASASSYVHPYAVDRSHPYPLPSAMNGHHAQALAISDDYDDADGDEVGDIPGSTLAGLALSAYSSGTGLAPGSAASKAEKQVRRRSSKACDQCRKSKCKCERSSPQDPCRNCVMLGTACTFLGPSRKRGPPKGYIDAIEARLHQTEALIGILLGSKDSRARGLLDDLSEDHLAREIINRVDNSPYGHKGRARGSEPATSNRTRPPPSTDSRDDSNVHASHPSTEWQDSVIARLNAVAATRNTLVDDPTSGIRYSQSPTDEASQSTRPVLNIIQPSSSSTLVGPASAVLSSASEHPTSEPPFRRQRRRLDGDEHGQRSPSTTSGRSHSPAVANPPSARSVSGSRAFLGHRGSVASLADTSARSPEMHDDEGYAQRDDPDVVGGEDELAIEVGQLSLNEDEQVRFHGKVSGLHLLGVKDREDERHEGGIWRFPKARVWPPLPPSASNQAKGMENFTPFLPDQATQELLLDLYWTYVHPALPIVQKWTFMEDFRSGGALSADSPYSEASDSASPGPSSRKRRVPTLLLLAMFSIAARYSSATSSDVPPPQEGSIWTAGERYLEDAKVILDSSYAASRPSTCQALLLMGYREVGIGAMAQAWLYIGMAVRMAQDLGLHKSAEKWSSVGRTLFNGTELQERRRIWYGCVVMDKYVSAYIGRPVTVFERDFDTELPIVDGSEEPDLWSPHPSAPLLDDSVEPNFPAVTPVACRVVSCFSESAKLSIILSMIMQGLYAIKPKCYRQAEFSRHEELLSKWYLDLPDHLRFDPAAPKSPAPLPHVLTLHMQYWCTVLLLHRPFIRHLASDSSSRPLSSSSKDSDMRANSRQNYDICVQAANHITSIVSVYVENYTAKRASVYLCYYVFTAAVMHVSTLMAYPDDAQARVCLNKCMDVLKRMRILWGSAWRALELLQGSKVNTQHAQDTVAALRPRVSDRNKRSAEHSLDQQADDNARMLANEQLYRAPPGLPAPSPVHQSFAMNSLQMVPAESPTFHSYDRWTSEASLPSYGANLSTSVLPQQYSTGLVDERLSSGISRHSERQSQRYPQYWNDYSSLGQMDTSYGVPVIGDMVAHHASGTHSDQPSMYVQDYANIFGNIPPNHQ</sequence>
<evidence type="ECO:0000256" key="3">
    <source>
        <dbReference type="ARBA" id="ARBA00022833"/>
    </source>
</evidence>
<dbReference type="EMBL" id="HE797189">
    <property type="protein sequence ID" value="CCM05389.1"/>
    <property type="molecule type" value="Genomic_DNA"/>
</dbReference>
<gene>
    <name evidence="10" type="ORF">FIBRA_07605</name>
</gene>
<dbReference type="SUPFAM" id="SSF57701">
    <property type="entry name" value="Zn2/Cys6 DNA-binding domain"/>
    <property type="match status" value="1"/>
</dbReference>